<organism evidence="1 2">
    <name type="scientific">Sphenostylis stenocarpa</name>
    <dbReference type="NCBI Taxonomy" id="92480"/>
    <lineage>
        <taxon>Eukaryota</taxon>
        <taxon>Viridiplantae</taxon>
        <taxon>Streptophyta</taxon>
        <taxon>Embryophyta</taxon>
        <taxon>Tracheophyta</taxon>
        <taxon>Spermatophyta</taxon>
        <taxon>Magnoliopsida</taxon>
        <taxon>eudicotyledons</taxon>
        <taxon>Gunneridae</taxon>
        <taxon>Pentapetalae</taxon>
        <taxon>rosids</taxon>
        <taxon>fabids</taxon>
        <taxon>Fabales</taxon>
        <taxon>Fabaceae</taxon>
        <taxon>Papilionoideae</taxon>
        <taxon>50 kb inversion clade</taxon>
        <taxon>NPAAA clade</taxon>
        <taxon>indigoferoid/millettioid clade</taxon>
        <taxon>Phaseoleae</taxon>
        <taxon>Sphenostylis</taxon>
    </lineage>
</organism>
<name>A0AA86V6D5_9FABA</name>
<evidence type="ECO:0000313" key="2">
    <source>
        <dbReference type="Proteomes" id="UP001189624"/>
    </source>
</evidence>
<dbReference type="Gramene" id="rna-AYBTSS11_LOCUS7519">
    <property type="protein sequence ID" value="CAJ1936512.1"/>
    <property type="gene ID" value="gene-AYBTSS11_LOCUS7519"/>
</dbReference>
<proteinExistence type="predicted"/>
<accession>A0AA86V6D5</accession>
<dbReference type="EMBL" id="OY731400">
    <property type="protein sequence ID" value="CAJ1936512.1"/>
    <property type="molecule type" value="Genomic_DNA"/>
</dbReference>
<protein>
    <submittedName>
        <fullName evidence="1">Uncharacterized protein</fullName>
    </submittedName>
</protein>
<dbReference type="Proteomes" id="UP001189624">
    <property type="component" value="Chromosome 3"/>
</dbReference>
<sequence>MSELGQKVSIKLANQLVHLQLDLLQAASLLQSNTRLLSPLTLNYLAQYTFTGAIGLVPRSIIFALPDPQPLPVHFLLLFAQLQITQLLSLRLGPVAQPIRIMYTPLLKNS</sequence>
<gene>
    <name evidence="1" type="ORF">AYBTSS11_LOCUS7519</name>
</gene>
<dbReference type="AlphaFoldDB" id="A0AA86V6D5"/>
<keyword evidence="2" id="KW-1185">Reference proteome</keyword>
<evidence type="ECO:0000313" key="1">
    <source>
        <dbReference type="EMBL" id="CAJ1936512.1"/>
    </source>
</evidence>
<reference evidence="1" key="1">
    <citation type="submission" date="2023-10" db="EMBL/GenBank/DDBJ databases">
        <authorList>
            <person name="Domelevo Entfellner J.-B."/>
        </authorList>
    </citation>
    <scope>NUCLEOTIDE SEQUENCE</scope>
</reference>